<protein>
    <submittedName>
        <fullName evidence="2">Uncharacterized protein</fullName>
    </submittedName>
</protein>
<sequence>PLSNPGSTPSPSGFRKRKSYESEDYDSGSASAGASPSKKVKIDDEELDHAPWEQPQNGADEKEESDSHAD</sequence>
<organism evidence="2 3">
    <name type="scientific">Aspergillus sclerotialis</name>
    <dbReference type="NCBI Taxonomy" id="2070753"/>
    <lineage>
        <taxon>Eukaryota</taxon>
        <taxon>Fungi</taxon>
        <taxon>Dikarya</taxon>
        <taxon>Ascomycota</taxon>
        <taxon>Pezizomycotina</taxon>
        <taxon>Eurotiomycetes</taxon>
        <taxon>Eurotiomycetidae</taxon>
        <taxon>Eurotiales</taxon>
        <taxon>Aspergillaceae</taxon>
        <taxon>Aspergillus</taxon>
        <taxon>Aspergillus subgen. Polypaecilum</taxon>
    </lineage>
</organism>
<dbReference type="AlphaFoldDB" id="A0A3A2YZR6"/>
<keyword evidence="3" id="KW-1185">Reference proteome</keyword>
<dbReference type="EMBL" id="MVGC01005814">
    <property type="protein sequence ID" value="RJE16389.1"/>
    <property type="molecule type" value="Genomic_DNA"/>
</dbReference>
<evidence type="ECO:0000313" key="2">
    <source>
        <dbReference type="EMBL" id="RJE16389.1"/>
    </source>
</evidence>
<evidence type="ECO:0000256" key="1">
    <source>
        <dbReference type="SAM" id="MobiDB-lite"/>
    </source>
</evidence>
<feature type="non-terminal residue" evidence="2">
    <location>
        <position position="70"/>
    </location>
</feature>
<evidence type="ECO:0000313" key="3">
    <source>
        <dbReference type="Proteomes" id="UP000266188"/>
    </source>
</evidence>
<gene>
    <name evidence="2" type="ORF">PHISCL_11274</name>
</gene>
<proteinExistence type="predicted"/>
<feature type="compositionally biased region" description="Polar residues" evidence="1">
    <location>
        <begin position="1"/>
        <end position="11"/>
    </location>
</feature>
<name>A0A3A2YZR6_9EURO</name>
<reference evidence="3" key="1">
    <citation type="submission" date="2017-02" db="EMBL/GenBank/DDBJ databases">
        <authorList>
            <person name="Tafer H."/>
            <person name="Lopandic K."/>
        </authorList>
    </citation>
    <scope>NUCLEOTIDE SEQUENCE [LARGE SCALE GENOMIC DNA]</scope>
    <source>
        <strain evidence="3">CBS 366.77</strain>
    </source>
</reference>
<dbReference type="Proteomes" id="UP000266188">
    <property type="component" value="Unassembled WGS sequence"/>
</dbReference>
<feature type="non-terminal residue" evidence="2">
    <location>
        <position position="1"/>
    </location>
</feature>
<accession>A0A3A2YZR6</accession>
<comment type="caution">
    <text evidence="2">The sequence shown here is derived from an EMBL/GenBank/DDBJ whole genome shotgun (WGS) entry which is preliminary data.</text>
</comment>
<feature type="region of interest" description="Disordered" evidence="1">
    <location>
        <begin position="1"/>
        <end position="70"/>
    </location>
</feature>